<dbReference type="AlphaFoldDB" id="A0A3R7W4Q4"/>
<name>A0A3R7W4Q4_9STRA</name>
<evidence type="ECO:0000313" key="1">
    <source>
        <dbReference type="EMBL" id="RQM11147.1"/>
    </source>
</evidence>
<dbReference type="VEuPathDB" id="FungiDB:DD237_008180"/>
<dbReference type="Proteomes" id="UP000286097">
    <property type="component" value="Unassembled WGS sequence"/>
</dbReference>
<dbReference type="EMBL" id="QKXF01000466">
    <property type="protein sequence ID" value="RQM11147.1"/>
    <property type="molecule type" value="Genomic_DNA"/>
</dbReference>
<reference evidence="1 2" key="1">
    <citation type="submission" date="2018-06" db="EMBL/GenBank/DDBJ databases">
        <title>Comparative genomics of downy mildews reveals potential adaptations to biotrophy.</title>
        <authorList>
            <person name="Fletcher K."/>
            <person name="Klosterman S.J."/>
            <person name="Derevnina L."/>
            <person name="Martin F."/>
            <person name="Koike S."/>
            <person name="Reyes Chin-Wo S."/>
            <person name="Mou B."/>
            <person name="Michelmore R."/>
        </authorList>
    </citation>
    <scope>NUCLEOTIDE SEQUENCE [LARGE SCALE GENOMIC DNA]</scope>
    <source>
        <strain evidence="1 2">R13</strain>
    </source>
</reference>
<sequence length="75" mass="8499">MMQTGDVAANTDHSRELRQELEVVEETLRLLLQLVLAPVKLAPASSLETAAVWLLEREIMHWLTLGPFTRSEVIM</sequence>
<proteinExistence type="predicted"/>
<protein>
    <submittedName>
        <fullName evidence="1">Uncharacterized protein</fullName>
    </submittedName>
</protein>
<comment type="caution">
    <text evidence="1">The sequence shown here is derived from an EMBL/GenBank/DDBJ whole genome shotgun (WGS) entry which is preliminary data.</text>
</comment>
<organism evidence="1 2">
    <name type="scientific">Peronospora effusa</name>
    <dbReference type="NCBI Taxonomy" id="542832"/>
    <lineage>
        <taxon>Eukaryota</taxon>
        <taxon>Sar</taxon>
        <taxon>Stramenopiles</taxon>
        <taxon>Oomycota</taxon>
        <taxon>Peronosporomycetes</taxon>
        <taxon>Peronosporales</taxon>
        <taxon>Peronosporaceae</taxon>
        <taxon>Peronospora</taxon>
    </lineage>
</organism>
<gene>
    <name evidence="1" type="ORF">DD237_008180</name>
</gene>
<evidence type="ECO:0000313" key="2">
    <source>
        <dbReference type="Proteomes" id="UP000286097"/>
    </source>
</evidence>
<accession>A0A3R7W4Q4</accession>